<name>A0ABY4Z9W7_9ACTN</name>
<evidence type="ECO:0000313" key="1">
    <source>
        <dbReference type="EMBL" id="USQ85823.1"/>
    </source>
</evidence>
<organism evidence="1 2">
    <name type="scientific">Streptomyces phaeoluteigriseus</name>
    <dbReference type="NCBI Taxonomy" id="114686"/>
    <lineage>
        <taxon>Bacteria</taxon>
        <taxon>Bacillati</taxon>
        <taxon>Actinomycetota</taxon>
        <taxon>Actinomycetes</taxon>
        <taxon>Kitasatosporales</taxon>
        <taxon>Streptomycetaceae</taxon>
        <taxon>Streptomyces</taxon>
        <taxon>Streptomyces aurantiacus group</taxon>
    </lineage>
</organism>
<proteinExistence type="predicted"/>
<keyword evidence="2" id="KW-1185">Reference proteome</keyword>
<evidence type="ECO:0000313" key="2">
    <source>
        <dbReference type="Proteomes" id="UP001056374"/>
    </source>
</evidence>
<dbReference type="Proteomes" id="UP001056374">
    <property type="component" value="Chromosome"/>
</dbReference>
<protein>
    <submittedName>
        <fullName evidence="1">Uncharacterized protein</fullName>
    </submittedName>
</protein>
<dbReference type="EMBL" id="CP099468">
    <property type="protein sequence ID" value="USQ85823.1"/>
    <property type="molecule type" value="Genomic_DNA"/>
</dbReference>
<dbReference type="RefSeq" id="WP_252551106.1">
    <property type="nucleotide sequence ID" value="NZ_CP099468.1"/>
</dbReference>
<accession>A0ABY4Z9W7</accession>
<reference evidence="1" key="1">
    <citation type="submission" date="2022-06" db="EMBL/GenBank/DDBJ databases">
        <title>Complete genome sequence of soil microorganisms Streptomyces sp. Qhu-M197 isolated from Alpine meadows habitats on the Tibetan Plateau.</title>
        <authorList>
            <person name="Zhang B."/>
            <person name="Xiang X."/>
            <person name="Fan J."/>
        </authorList>
    </citation>
    <scope>NUCLEOTIDE SEQUENCE</scope>
    <source>
        <strain evidence="1">Qhu-M197</strain>
    </source>
</reference>
<sequence length="87" mass="9999">MNIEVLIARLGNSYNARRLIPFLTERGLLIPDLARHTDPHQAGVARLRRRIPAHLLPEVDVWIAVLRGEGRRPSRPFPWKTVNNYLG</sequence>
<gene>
    <name evidence="1" type="ORF">NFX46_19975</name>
</gene>